<gene>
    <name evidence="4" type="ORF">ONZ51_g10573</name>
</gene>
<dbReference type="SMART" id="SM00271">
    <property type="entry name" value="DnaJ"/>
    <property type="match status" value="1"/>
</dbReference>
<dbReference type="InterPro" id="IPR036869">
    <property type="entry name" value="J_dom_sf"/>
</dbReference>
<feature type="transmembrane region" description="Helical" evidence="2">
    <location>
        <begin position="459"/>
        <end position="477"/>
    </location>
</feature>
<dbReference type="Pfam" id="PF00226">
    <property type="entry name" value="DnaJ"/>
    <property type="match status" value="1"/>
</dbReference>
<dbReference type="Pfam" id="PF22774">
    <property type="entry name" value="DNAJC11_beta-barrel"/>
    <property type="match status" value="1"/>
</dbReference>
<reference evidence="4" key="1">
    <citation type="submission" date="2022-11" db="EMBL/GenBank/DDBJ databases">
        <title>Genome Sequence of Cubamyces cubensis.</title>
        <authorList>
            <person name="Buettner E."/>
        </authorList>
    </citation>
    <scope>NUCLEOTIDE SEQUENCE</scope>
    <source>
        <strain evidence="4">MPL-01</strain>
    </source>
</reference>
<dbReference type="InterPro" id="IPR055225">
    <property type="entry name" value="DNAJC11-like_beta-barrel"/>
</dbReference>
<dbReference type="GO" id="GO:0042407">
    <property type="term" value="P:cristae formation"/>
    <property type="evidence" value="ECO:0007669"/>
    <property type="project" value="TreeGrafter"/>
</dbReference>
<dbReference type="EMBL" id="JAPEVG010000427">
    <property type="protein sequence ID" value="KAJ8462954.1"/>
    <property type="molecule type" value="Genomic_DNA"/>
</dbReference>
<dbReference type="Proteomes" id="UP001215151">
    <property type="component" value="Unassembled WGS sequence"/>
</dbReference>
<evidence type="ECO:0000259" key="3">
    <source>
        <dbReference type="PROSITE" id="PS50076"/>
    </source>
</evidence>
<keyword evidence="2" id="KW-0812">Transmembrane</keyword>
<name>A0AAD7X769_9APHY</name>
<dbReference type="PANTHER" id="PTHR44157:SF1">
    <property type="entry name" value="DNAJ HOMOLOG SUBFAMILY C MEMBER 11"/>
    <property type="match status" value="1"/>
</dbReference>
<dbReference type="Gene3D" id="1.10.287.110">
    <property type="entry name" value="DnaJ domain"/>
    <property type="match status" value="1"/>
</dbReference>
<dbReference type="PANTHER" id="PTHR44157">
    <property type="entry name" value="DNAJ HOMOLOG SUBFAMILY C MEMBER 11"/>
    <property type="match status" value="1"/>
</dbReference>
<sequence length="625" mass="69876">MPGTHPPAAVSPSTADDEYFYSVLNLPKAASDHEIRERYRQLSIVFHPDKQTDERRKEAATERFLEVQKAYEVLSDPVTRYVPFSSTPPPATHAHVPFSRAYDILGSEGLLLVQSADFRHLAEEDFERELRRQQRELVRQRVDQAVHPRGNLTIGLDASPIFDYEYEAEDGSPLSRWQNLQAALGDVRRDTFGVRHRVQTQVRDKTWLTLSSRLTMGSRPNSRQGSYIKPLLMGTPSAYFVQATTNLLAVSGVSLKGTYRAADYTLTCQTGLHPAVLLQPFTHRKGDAFLLPAGTVSLARQLFPKSPMQGVLEIGMTAIGPKISAAVTSSAFHDSLDIGELRDDEPSEPTAFRAPSVSGLAFYTSEWQFGFDLAGPASGLNGRYGLSFHELGVHLQAVMRLGLAELMWLFGGEWRGNNAAVGANVSASTGGVTLRVDATYFGQTLTLPIVLSREHNNSLAFWTAVLPSTALALVYYFRVRPRRRKQRIQFLHDARRQLREEKSELLRQWKETVSLLQDTAQRHMRAEETCDGLVILEARYGPSEQEEGTEGLEVDVTVPVQALVNSSQLYIPGKRSKAGIPGFYDPVAGVPKTLRIRYKFRGRMHYAEIPDYMPVVLPLKDHLVE</sequence>
<dbReference type="InterPro" id="IPR001623">
    <property type="entry name" value="DnaJ_domain"/>
</dbReference>
<dbReference type="CDD" id="cd06257">
    <property type="entry name" value="DnaJ"/>
    <property type="match status" value="1"/>
</dbReference>
<evidence type="ECO:0000256" key="2">
    <source>
        <dbReference type="SAM" id="Phobius"/>
    </source>
</evidence>
<feature type="domain" description="J" evidence="3">
    <location>
        <begin position="19"/>
        <end position="106"/>
    </location>
</feature>
<keyword evidence="1" id="KW-0143">Chaperone</keyword>
<dbReference type="PRINTS" id="PR00625">
    <property type="entry name" value="JDOMAIN"/>
</dbReference>
<dbReference type="Pfam" id="PF11875">
    <property type="entry name" value="DnaJ-like_C11_C"/>
    <property type="match status" value="1"/>
</dbReference>
<dbReference type="SUPFAM" id="SSF46565">
    <property type="entry name" value="Chaperone J-domain"/>
    <property type="match status" value="1"/>
</dbReference>
<evidence type="ECO:0000313" key="5">
    <source>
        <dbReference type="Proteomes" id="UP001215151"/>
    </source>
</evidence>
<evidence type="ECO:0000256" key="1">
    <source>
        <dbReference type="ARBA" id="ARBA00023186"/>
    </source>
</evidence>
<dbReference type="PROSITE" id="PS50076">
    <property type="entry name" value="DNAJ_2"/>
    <property type="match status" value="1"/>
</dbReference>
<comment type="caution">
    <text evidence="4">The sequence shown here is derived from an EMBL/GenBank/DDBJ whole genome shotgun (WGS) entry which is preliminary data.</text>
</comment>
<organism evidence="4 5">
    <name type="scientific">Trametes cubensis</name>
    <dbReference type="NCBI Taxonomy" id="1111947"/>
    <lineage>
        <taxon>Eukaryota</taxon>
        <taxon>Fungi</taxon>
        <taxon>Dikarya</taxon>
        <taxon>Basidiomycota</taxon>
        <taxon>Agaricomycotina</taxon>
        <taxon>Agaricomycetes</taxon>
        <taxon>Polyporales</taxon>
        <taxon>Polyporaceae</taxon>
        <taxon>Trametes</taxon>
    </lineage>
</organism>
<dbReference type="GO" id="GO:0005739">
    <property type="term" value="C:mitochondrion"/>
    <property type="evidence" value="ECO:0007669"/>
    <property type="project" value="GOC"/>
</dbReference>
<protein>
    <recommendedName>
        <fullName evidence="3">J domain-containing protein</fullName>
    </recommendedName>
</protein>
<keyword evidence="5" id="KW-1185">Reference proteome</keyword>
<accession>A0AAD7X769</accession>
<dbReference type="AlphaFoldDB" id="A0AAD7X769"/>
<dbReference type="InterPro" id="IPR024586">
    <property type="entry name" value="DnaJ-like_C11_C"/>
</dbReference>
<dbReference type="InterPro" id="IPR052243">
    <property type="entry name" value="Mito_inner_membrane_organizer"/>
</dbReference>
<keyword evidence="2" id="KW-1133">Transmembrane helix</keyword>
<proteinExistence type="predicted"/>
<keyword evidence="2" id="KW-0472">Membrane</keyword>
<evidence type="ECO:0000313" key="4">
    <source>
        <dbReference type="EMBL" id="KAJ8462954.1"/>
    </source>
</evidence>